<comment type="caution">
    <text evidence="10">The sequence shown here is derived from an EMBL/GenBank/DDBJ whole genome shotgun (WGS) entry which is preliminary data.</text>
</comment>
<evidence type="ECO:0000256" key="3">
    <source>
        <dbReference type="ARBA" id="ARBA00022598"/>
    </source>
</evidence>
<sequence length="585" mass="64215">MSMSMMRDETAGGDTGKDDALWAERFWCKHYAPGVPETIDDELAKWPSLARLFEADAQRFADRVGFVAIGTEITYGRMLSEARAFASWLVQNGLRPGERVALMMPNCLQYPAALFGTLFAGGVVVNVNPLYTPHELQHQLRDSGAVVVVVMEMFAATLEKALPGTDVRLSVTTAMGDMLGGLKGFAITAAIRHVKRLVPRYDLGAGRRRWKNVMRQGRKLPFRMVERQPEDLAFLQYTGGTTGAAKGAMLSNRNVVANVLQGRAWGLGRMEAADGISNVTMLPLYHIFSLTANLLMFTGVGGRNILIANPRDTDMVVRILRKENFSCFAGVNTLFSSLMNNEEFCKRNFSKLQMTISGGMAAQTEVAQRWQKITGAPFIEGYGMTETSPVVSVGYIDYDHPEKMGFTGKVGFPVPSTEVRMRRPDGSWCGIGEAGELCVRGPQVMQGYWNRPDETAKVMIGDGWLATGDIGVMDENGEIKLVDRIKDMVLVSGFNVYPSEVEDVIASHPAVREVAVIGVPDDHGAEMVKAIVVLRDGAVATQAEIIRHCRGQLTGYKIPRAVAFRTEPLPKTPVGKVLKRELRGS</sequence>
<comment type="subcellular location">
    <subcellularLocation>
        <location evidence="1">Membrane</location>
        <topology evidence="1">Peripheral membrane protein</topology>
    </subcellularLocation>
</comment>
<evidence type="ECO:0000259" key="8">
    <source>
        <dbReference type="Pfam" id="PF00501"/>
    </source>
</evidence>
<dbReference type="EC" id="6.2.1.3" evidence="5"/>
<dbReference type="InterPro" id="IPR025110">
    <property type="entry name" value="AMP-bd_C"/>
</dbReference>
<reference evidence="10 11" key="1">
    <citation type="submission" date="2022-06" db="EMBL/GenBank/DDBJ databases">
        <title>Endosaccharibacter gen. nov., sp. nov., endophytic bacteria isolated from sugarcane.</title>
        <authorList>
            <person name="Pitiwittayakul N."/>
            <person name="Yukphan P."/>
            <person name="Charoenyingcharoen P."/>
            <person name="Tanasupawat S."/>
        </authorList>
    </citation>
    <scope>NUCLEOTIDE SEQUENCE [LARGE SCALE GENOMIC DNA]</scope>
    <source>
        <strain evidence="10 11">KSS8</strain>
    </source>
</reference>
<evidence type="ECO:0000256" key="4">
    <source>
        <dbReference type="ARBA" id="ARBA00023136"/>
    </source>
</evidence>
<dbReference type="PANTHER" id="PTHR43767">
    <property type="entry name" value="LONG-CHAIN-FATTY-ACID--COA LIGASE"/>
    <property type="match status" value="1"/>
</dbReference>
<organism evidence="10 11">
    <name type="scientific">Endosaccharibacter trunci</name>
    <dbReference type="NCBI Taxonomy" id="2812733"/>
    <lineage>
        <taxon>Bacteria</taxon>
        <taxon>Pseudomonadati</taxon>
        <taxon>Pseudomonadota</taxon>
        <taxon>Alphaproteobacteria</taxon>
        <taxon>Acetobacterales</taxon>
        <taxon>Acetobacteraceae</taxon>
        <taxon>Endosaccharibacter</taxon>
    </lineage>
</organism>
<dbReference type="PANTHER" id="PTHR43767:SF8">
    <property type="entry name" value="LONG-CHAIN-FATTY-ACID--COA LIGASE"/>
    <property type="match status" value="1"/>
</dbReference>
<protein>
    <recommendedName>
        <fullName evidence="6">Long-chain-fatty-acid--CoA ligase</fullName>
        <ecNumber evidence="5">6.2.1.3</ecNumber>
    </recommendedName>
    <alternativeName>
        <fullName evidence="7">Long-chain acyl-CoA synthetase</fullName>
    </alternativeName>
</protein>
<evidence type="ECO:0000256" key="6">
    <source>
        <dbReference type="ARBA" id="ARBA00039545"/>
    </source>
</evidence>
<evidence type="ECO:0000256" key="5">
    <source>
        <dbReference type="ARBA" id="ARBA00026121"/>
    </source>
</evidence>
<dbReference type="Pfam" id="PF00501">
    <property type="entry name" value="AMP-binding"/>
    <property type="match status" value="1"/>
</dbReference>
<comment type="pathway">
    <text evidence="2">Lipid metabolism; fatty acid beta-oxidation.</text>
</comment>
<evidence type="ECO:0000256" key="1">
    <source>
        <dbReference type="ARBA" id="ARBA00004170"/>
    </source>
</evidence>
<dbReference type="EMBL" id="JAMSKV010000007">
    <property type="protein sequence ID" value="MCQ8278626.1"/>
    <property type="molecule type" value="Genomic_DNA"/>
</dbReference>
<evidence type="ECO:0000313" key="10">
    <source>
        <dbReference type="EMBL" id="MCQ8278626.1"/>
    </source>
</evidence>
<dbReference type="SUPFAM" id="SSF56801">
    <property type="entry name" value="Acetyl-CoA synthetase-like"/>
    <property type="match status" value="1"/>
</dbReference>
<gene>
    <name evidence="10" type="ORF">NFI95_09195</name>
</gene>
<dbReference type="InterPro" id="IPR045851">
    <property type="entry name" value="AMP-bd_C_sf"/>
</dbReference>
<keyword evidence="3" id="KW-0436">Ligase</keyword>
<dbReference type="InterPro" id="IPR020845">
    <property type="entry name" value="AMP-binding_CS"/>
</dbReference>
<dbReference type="Gene3D" id="3.40.50.12780">
    <property type="entry name" value="N-terminal domain of ligase-like"/>
    <property type="match status" value="1"/>
</dbReference>
<name>A0ABT1W959_9PROT</name>
<dbReference type="InterPro" id="IPR050237">
    <property type="entry name" value="ATP-dep_AMP-bd_enzyme"/>
</dbReference>
<dbReference type="CDD" id="cd05936">
    <property type="entry name" value="FC-FACS_FadD_like"/>
    <property type="match status" value="1"/>
</dbReference>
<evidence type="ECO:0000256" key="7">
    <source>
        <dbReference type="ARBA" id="ARBA00042773"/>
    </source>
</evidence>
<accession>A0ABT1W959</accession>
<dbReference type="Gene3D" id="3.30.300.30">
    <property type="match status" value="1"/>
</dbReference>
<dbReference type="PROSITE" id="PS00455">
    <property type="entry name" value="AMP_BINDING"/>
    <property type="match status" value="1"/>
</dbReference>
<dbReference type="RefSeq" id="WP_422864108.1">
    <property type="nucleotide sequence ID" value="NZ_JAMSKV010000007.1"/>
</dbReference>
<evidence type="ECO:0000256" key="2">
    <source>
        <dbReference type="ARBA" id="ARBA00005005"/>
    </source>
</evidence>
<evidence type="ECO:0000313" key="11">
    <source>
        <dbReference type="Proteomes" id="UP001524587"/>
    </source>
</evidence>
<dbReference type="InterPro" id="IPR042099">
    <property type="entry name" value="ANL_N_sf"/>
</dbReference>
<evidence type="ECO:0000259" key="9">
    <source>
        <dbReference type="Pfam" id="PF13193"/>
    </source>
</evidence>
<feature type="domain" description="AMP-binding enzyme C-terminal" evidence="9">
    <location>
        <begin position="500"/>
        <end position="576"/>
    </location>
</feature>
<feature type="domain" description="AMP-dependent synthetase/ligase" evidence="8">
    <location>
        <begin position="53"/>
        <end position="449"/>
    </location>
</feature>
<keyword evidence="4" id="KW-0472">Membrane</keyword>
<proteinExistence type="predicted"/>
<keyword evidence="11" id="KW-1185">Reference proteome</keyword>
<dbReference type="Proteomes" id="UP001524587">
    <property type="component" value="Unassembled WGS sequence"/>
</dbReference>
<dbReference type="Pfam" id="PF13193">
    <property type="entry name" value="AMP-binding_C"/>
    <property type="match status" value="1"/>
</dbReference>
<dbReference type="InterPro" id="IPR000873">
    <property type="entry name" value="AMP-dep_synth/lig_dom"/>
</dbReference>